<gene>
    <name evidence="2" type="ORF">DEO72_LG3g2439</name>
</gene>
<dbReference type="FunFam" id="3.90.550.50:FF:000030">
    <property type="entry name" value="Fringe-related protein"/>
    <property type="match status" value="1"/>
</dbReference>
<keyword evidence="1" id="KW-1133">Transmembrane helix</keyword>
<keyword evidence="3" id="KW-1185">Reference proteome</keyword>
<accession>A0A4D6LGX1</accession>
<reference evidence="2 3" key="1">
    <citation type="submission" date="2019-04" db="EMBL/GenBank/DDBJ databases">
        <title>An improved genome assembly and genetic linkage map for asparagus bean, Vigna unguiculata ssp. sesquipedialis.</title>
        <authorList>
            <person name="Xia Q."/>
            <person name="Zhang R."/>
            <person name="Dong Y."/>
        </authorList>
    </citation>
    <scope>NUCLEOTIDE SEQUENCE [LARGE SCALE GENOMIC DNA]</scope>
    <source>
        <tissue evidence="2">Leaf</tissue>
    </source>
</reference>
<dbReference type="EMBL" id="CP039347">
    <property type="protein sequence ID" value="QCD87899.1"/>
    <property type="molecule type" value="Genomic_DNA"/>
</dbReference>
<sequence length="949" mass="107457">MFKRRKKDPSFSSNSSVSDIAMPPFPQVRTSPAPSFKSFIFMLSILLNLYLLFLTWAPSFAPLTSSTRITTLSPTTRRHLLFSVASSSLSWPRRLPYLRLWYSPNSTRALAFLDKPPPLPLNSSSSSFFPPVVISADTSAFPYTFRGGLRSAIRVARAVKEAVDRNETDVRWFVFGDDDTVFFVDNVVRALARYDHRRWFYVGSNSESYEQNVKYSFEMAFGGGGFAISSSLARVLARVLDSCLRRYAHLYGSDSRIYSCVAELGVGLTHEPGFHQLDVRGNLLGMLAAHPLSPLLSLHHLEAMEPIFPDMDRLQALKHLVAAANVDPARILQQTVCYDQSNSLTFSVSWGFAIQVYQGNELLPDLLSVQRTFVPWRRGSKVNANFMFNTRDYHRDPCKRPSVFFFKSATSDKRGFWSSYSRHDDGNCFESDVRQLEQIIVFSRKLQLNNDQERKIPVLIVEEKLSKLKEVSPVSIVVKMQLFHKPTKVQSLVNLILVSSSFCALYLVVSVLLLGTSKVVHVNKTSQDVSRPTTLDHLVFGIASSKSSWDKRKEYVKLWWNNTNKAMKGCVFLDSLPDEEHVSNDTSLPPLCVSEDTSRFRFTHRGGLRSAIRVARVVAETVAMNNDSDVRWFVFGDDDTVFFPENVVKTLSKYDHNLWYYIGAHSEVYEQNRVFGFGMAYGGAGFAISSSLAKVLAKVFDSCIERYPHLYGSDGRVYSCLAELGVGLTHEPGFHQVDLKGNTFGLLAAHPLTPLLSLHHPDYTDPIFPNMTTTQALKHLFEAVNVDSQRVLQQAICYDRRFSWTVSVSWGYAVQVFPNHMLLPDVLKVQETFKQWKKGSMLAKTYTFNTRQLHNDPCKRPTVFFLDTVSSAMDGTISSYKKSFQNCSNDAVSPNKLEVIKVVSQKLDPDIKQLLAPRRHCCDVLPSTAKDKMEIGIRECKDQEMVYMH</sequence>
<organism evidence="2 3">
    <name type="scientific">Vigna unguiculata</name>
    <name type="common">Cowpea</name>
    <dbReference type="NCBI Taxonomy" id="3917"/>
    <lineage>
        <taxon>Eukaryota</taxon>
        <taxon>Viridiplantae</taxon>
        <taxon>Streptophyta</taxon>
        <taxon>Embryophyta</taxon>
        <taxon>Tracheophyta</taxon>
        <taxon>Spermatophyta</taxon>
        <taxon>Magnoliopsida</taxon>
        <taxon>eudicotyledons</taxon>
        <taxon>Gunneridae</taxon>
        <taxon>Pentapetalae</taxon>
        <taxon>rosids</taxon>
        <taxon>fabids</taxon>
        <taxon>Fabales</taxon>
        <taxon>Fabaceae</taxon>
        <taxon>Papilionoideae</taxon>
        <taxon>50 kb inversion clade</taxon>
        <taxon>NPAAA clade</taxon>
        <taxon>indigoferoid/millettioid clade</taxon>
        <taxon>Phaseoleae</taxon>
        <taxon>Vigna</taxon>
    </lineage>
</organism>
<dbReference type="Proteomes" id="UP000501690">
    <property type="component" value="Linkage Group LG3"/>
</dbReference>
<evidence type="ECO:0000313" key="3">
    <source>
        <dbReference type="Proteomes" id="UP000501690"/>
    </source>
</evidence>
<dbReference type="Pfam" id="PF04646">
    <property type="entry name" value="DUF604"/>
    <property type="match status" value="2"/>
</dbReference>
<dbReference type="FunFam" id="3.90.550.50:FF:000006">
    <property type="entry name" value="Fringe-related protein-like"/>
    <property type="match status" value="1"/>
</dbReference>
<evidence type="ECO:0000256" key="1">
    <source>
        <dbReference type="SAM" id="Phobius"/>
    </source>
</evidence>
<name>A0A4D6LGX1_VIGUN</name>
<evidence type="ECO:0000313" key="2">
    <source>
        <dbReference type="EMBL" id="QCD87899.1"/>
    </source>
</evidence>
<keyword evidence="1" id="KW-0812">Transmembrane</keyword>
<proteinExistence type="predicted"/>
<protein>
    <submittedName>
        <fullName evidence="2">UDP-glucose:O-linked fucose beta-1</fullName>
    </submittedName>
</protein>
<dbReference type="AlphaFoldDB" id="A0A4D6LGX1"/>
<keyword evidence="1" id="KW-0472">Membrane</keyword>
<dbReference type="PANTHER" id="PTHR10811">
    <property type="entry name" value="FRINGE-RELATED"/>
    <property type="match status" value="1"/>
</dbReference>
<dbReference type="Gene3D" id="3.90.550.50">
    <property type="match status" value="2"/>
</dbReference>
<feature type="transmembrane region" description="Helical" evidence="1">
    <location>
        <begin position="39"/>
        <end position="57"/>
    </location>
</feature>
<dbReference type="InterPro" id="IPR006740">
    <property type="entry name" value="DUF604"/>
</dbReference>